<dbReference type="eggNOG" id="ENOG5033ACA">
    <property type="taxonomic scope" value="Bacteria"/>
</dbReference>
<reference evidence="2 3" key="1">
    <citation type="submission" date="2014-07" db="EMBL/GenBank/DDBJ databases">
        <title>Draft genome of Clostridium sulfidigenes 113A isolated from sediments associated with methane hydrate from Krishna Godavari basin.</title>
        <authorList>
            <person name="Honkalas V.S."/>
            <person name="Dabir A.P."/>
            <person name="Arora P."/>
            <person name="Dhakephalkar P.K."/>
        </authorList>
    </citation>
    <scope>NUCLEOTIDE SEQUENCE [LARGE SCALE GENOMIC DNA]</scope>
    <source>
        <strain evidence="2 3">113A</strain>
    </source>
</reference>
<protein>
    <submittedName>
        <fullName evidence="2">Uncharacterized protein</fullName>
    </submittedName>
</protein>
<organism evidence="2 3">
    <name type="scientific">Clostridium sulfidigenes</name>
    <dbReference type="NCBI Taxonomy" id="318464"/>
    <lineage>
        <taxon>Bacteria</taxon>
        <taxon>Bacillati</taxon>
        <taxon>Bacillota</taxon>
        <taxon>Clostridia</taxon>
        <taxon>Eubacteriales</taxon>
        <taxon>Clostridiaceae</taxon>
        <taxon>Clostridium</taxon>
    </lineage>
</organism>
<accession>A0A084JA42</accession>
<keyword evidence="1" id="KW-0175">Coiled coil</keyword>
<evidence type="ECO:0000256" key="1">
    <source>
        <dbReference type="SAM" id="Coils"/>
    </source>
</evidence>
<gene>
    <name evidence="2" type="ORF">IO99_11835</name>
</gene>
<dbReference type="Proteomes" id="UP000028542">
    <property type="component" value="Unassembled WGS sequence"/>
</dbReference>
<dbReference type="RefSeq" id="WP_035133484.1">
    <property type="nucleotide sequence ID" value="NZ_JPMD01000028.1"/>
</dbReference>
<evidence type="ECO:0000313" key="3">
    <source>
        <dbReference type="Proteomes" id="UP000028542"/>
    </source>
</evidence>
<comment type="caution">
    <text evidence="2">The sequence shown here is derived from an EMBL/GenBank/DDBJ whole genome shotgun (WGS) entry which is preliminary data.</text>
</comment>
<dbReference type="EMBL" id="JPMD01000028">
    <property type="protein sequence ID" value="KEZ85826.1"/>
    <property type="molecule type" value="Genomic_DNA"/>
</dbReference>
<sequence>MNIKNEQVNHIKFGSGVITGVEGDKILVKFQDDLGVKAFAYPEAFKMFLEAANEEVQNSILEKLHIKQEQSKAELEEKRNEEKQEKEILEKAAKEEKKILLAEKRAAKLAKAKDVK</sequence>
<evidence type="ECO:0000313" key="2">
    <source>
        <dbReference type="EMBL" id="KEZ85826.1"/>
    </source>
</evidence>
<feature type="coiled-coil region" evidence="1">
    <location>
        <begin position="49"/>
        <end position="112"/>
    </location>
</feature>
<name>A0A084JA42_9CLOT</name>
<proteinExistence type="predicted"/>
<keyword evidence="3" id="KW-1185">Reference proteome</keyword>
<dbReference type="AlphaFoldDB" id="A0A084JA42"/>